<dbReference type="Pfam" id="PF01926">
    <property type="entry name" value="MMR_HSR1"/>
    <property type="match status" value="1"/>
</dbReference>
<dbReference type="AlphaFoldDB" id="A0A454CAF5"/>
<comment type="function">
    <text evidence="3">Required for a late step of 50S ribosomal subunit assembly. Has GTPase activity.</text>
</comment>
<dbReference type="InterPro" id="IPR023179">
    <property type="entry name" value="GTP-bd_ortho_bundle_sf"/>
</dbReference>
<comment type="subcellular location">
    <subcellularLocation>
        <location evidence="3">Cytoplasm</location>
    </subcellularLocation>
</comment>
<protein>
    <recommendedName>
        <fullName evidence="3">Ribosome biogenesis GTPase A</fullName>
    </recommendedName>
</protein>
<reference evidence="6 7" key="2">
    <citation type="submission" date="2018-10" db="EMBL/GenBank/DDBJ databases">
        <title>Detection and isolation of Mycoplasma hominis as a predominant microorganism from pelvic cavity of patient with salpingitis and tubo-ovarian abscess.</title>
        <authorList>
            <person name="Guschin A.E."/>
            <person name="Khayrullina G.A."/>
            <person name="Rakovskaya I.V."/>
            <person name="Shelenkov A.A."/>
            <person name="Shagin D.A."/>
        </authorList>
    </citation>
    <scope>NUCLEOTIDE SEQUENCE [LARGE SCALE GENOMIC DNA]</scope>
    <source>
        <strain evidence="7">TOA</strain>
    </source>
</reference>
<accession>A0A454CAF5</accession>
<dbReference type="Proteomes" id="UP000029712">
    <property type="component" value="Chromosome"/>
</dbReference>
<keyword evidence="2 3" id="KW-0342">GTP-binding</keyword>
<feature type="binding site" evidence="4">
    <location>
        <position position="171"/>
    </location>
    <ligand>
        <name>GTP</name>
        <dbReference type="ChEBI" id="CHEBI:37565"/>
    </ligand>
</feature>
<dbReference type="NCBIfam" id="TIGR03596">
    <property type="entry name" value="GTPase_YlqF"/>
    <property type="match status" value="1"/>
</dbReference>
<gene>
    <name evidence="6" type="primary">ylqF</name>
    <name evidence="6" type="ORF">KN71_001455</name>
</gene>
<feature type="binding site" evidence="4">
    <location>
        <begin position="128"/>
        <end position="133"/>
    </location>
    <ligand>
        <name>GTP</name>
        <dbReference type="ChEBI" id="CHEBI:37565"/>
    </ligand>
</feature>
<evidence type="ECO:0000313" key="7">
    <source>
        <dbReference type="Proteomes" id="UP000029712"/>
    </source>
</evidence>
<dbReference type="SUPFAM" id="SSF52540">
    <property type="entry name" value="P-loop containing nucleoside triphosphate hydrolases"/>
    <property type="match status" value="1"/>
</dbReference>
<dbReference type="InterPro" id="IPR030378">
    <property type="entry name" value="G_CP_dom"/>
</dbReference>
<dbReference type="RefSeq" id="WP_036438492.1">
    <property type="nucleotide sequence ID" value="NZ_CP033021.1"/>
</dbReference>
<dbReference type="GO" id="GO:0006412">
    <property type="term" value="P:translation"/>
    <property type="evidence" value="ECO:0007669"/>
    <property type="project" value="TreeGrafter"/>
</dbReference>
<dbReference type="PIRSF" id="PIRSF006230">
    <property type="entry name" value="MG442"/>
    <property type="match status" value="1"/>
</dbReference>
<dbReference type="GO" id="GO:0003924">
    <property type="term" value="F:GTPase activity"/>
    <property type="evidence" value="ECO:0007669"/>
    <property type="project" value="TreeGrafter"/>
</dbReference>
<keyword evidence="3" id="KW-0963">Cytoplasm</keyword>
<dbReference type="GO" id="GO:0005525">
    <property type="term" value="F:GTP binding"/>
    <property type="evidence" value="ECO:0007669"/>
    <property type="project" value="UniProtKB-KW"/>
</dbReference>
<sequence length="283" mass="32140">MFNWFPGHMAKTIRLLNEKIRLFDLFIIVLDARLPLTSFNNDIYKMANNKPILFILNKSDKADLSKLKPFINEYEKKGVVVITNLKDKLAYKKINSALNNIYLKVKEKNAQKHKLTPALKCVVLGVPNVGKSTLINLLAGSKVAKVGAMAGVTKSEQWINCKNYLLLDTPGLLMPKLKDEETGAKLAVVSSIKLEALNINEVIVATYRLISKYYPQKIIDIKLQPSQDEEEIFGQLSLYAKNNNWILKNQLPDIKKAIVQLISYFNNLNNIVYDQCQEKEQNG</sequence>
<dbReference type="PANTHER" id="PTHR45782:SF4">
    <property type="entry name" value="MITOCHONDRIAL RIBOSOME-ASSOCIATED GTPASE 1"/>
    <property type="match status" value="1"/>
</dbReference>
<proteinExistence type="inferred from homology"/>
<keyword evidence="1 3" id="KW-0547">Nucleotide-binding</keyword>
<evidence type="ECO:0000256" key="4">
    <source>
        <dbReference type="PIRSR" id="PIRSR006230-1"/>
    </source>
</evidence>
<dbReference type="Gene3D" id="1.10.1580.10">
    <property type="match status" value="1"/>
</dbReference>
<dbReference type="PANTHER" id="PTHR45782">
    <property type="entry name" value="MITOCHONDRIAL RIBOSOME-ASSOCIATED GTPASE 1"/>
    <property type="match status" value="1"/>
</dbReference>
<evidence type="ECO:0000313" key="6">
    <source>
        <dbReference type="EMBL" id="AYN65700.1"/>
    </source>
</evidence>
<dbReference type="InterPro" id="IPR027417">
    <property type="entry name" value="P-loop_NTPase"/>
</dbReference>
<dbReference type="InterPro" id="IPR006073">
    <property type="entry name" value="GTP-bd"/>
</dbReference>
<name>A0A454CAF5_METHO</name>
<evidence type="ECO:0000256" key="2">
    <source>
        <dbReference type="ARBA" id="ARBA00023134"/>
    </source>
</evidence>
<organism evidence="6 7">
    <name type="scientific">Metamycoplasma hominis</name>
    <name type="common">Mycoplasma hominis</name>
    <dbReference type="NCBI Taxonomy" id="2098"/>
    <lineage>
        <taxon>Bacteria</taxon>
        <taxon>Bacillati</taxon>
        <taxon>Mycoplasmatota</taxon>
        <taxon>Mycoplasmoidales</taxon>
        <taxon>Metamycoplasmataceae</taxon>
        <taxon>Metamycoplasma</taxon>
    </lineage>
</organism>
<comment type="similarity">
    <text evidence="3">Belongs to the TRAFAC class YlqF/YawG GTPase family. MTG1 subfamily.</text>
</comment>
<evidence type="ECO:0000256" key="3">
    <source>
        <dbReference type="PIRNR" id="PIRNR006230"/>
    </source>
</evidence>
<dbReference type="Gene3D" id="3.40.50.300">
    <property type="entry name" value="P-loop containing nucleotide triphosphate hydrolases"/>
    <property type="match status" value="1"/>
</dbReference>
<dbReference type="InterPro" id="IPR016478">
    <property type="entry name" value="GTPase_MTG1"/>
</dbReference>
<feature type="domain" description="CP-type G" evidence="5">
    <location>
        <begin position="13"/>
        <end position="175"/>
    </location>
</feature>
<dbReference type="EMBL" id="CP033021">
    <property type="protein sequence ID" value="AYN65700.1"/>
    <property type="molecule type" value="Genomic_DNA"/>
</dbReference>
<feature type="binding site" evidence="4">
    <location>
        <begin position="57"/>
        <end position="60"/>
    </location>
    <ligand>
        <name>GTP</name>
        <dbReference type="ChEBI" id="CHEBI:37565"/>
    </ligand>
</feature>
<dbReference type="PROSITE" id="PS51721">
    <property type="entry name" value="G_CP"/>
    <property type="match status" value="1"/>
</dbReference>
<dbReference type="InterPro" id="IPR019991">
    <property type="entry name" value="GTP-bd_ribosome_bgen"/>
</dbReference>
<evidence type="ECO:0000259" key="5">
    <source>
        <dbReference type="PROSITE" id="PS51721"/>
    </source>
</evidence>
<dbReference type="CDD" id="cd01856">
    <property type="entry name" value="YlqF"/>
    <property type="match status" value="1"/>
</dbReference>
<reference evidence="6 7" key="1">
    <citation type="submission" date="2014-08" db="EMBL/GenBank/DDBJ databases">
        <authorList>
            <person name="Kuleshov K."/>
            <person name="Dedkov V."/>
            <person name="Markelov M."/>
            <person name="Pimkina E."/>
        </authorList>
    </citation>
    <scope>NUCLEOTIDE SEQUENCE [LARGE SCALE GENOMIC DNA]</scope>
    <source>
        <strain evidence="7">TOA</strain>
    </source>
</reference>
<dbReference type="OrthoDB" id="9779790at2"/>
<dbReference type="GO" id="GO:0005737">
    <property type="term" value="C:cytoplasm"/>
    <property type="evidence" value="ECO:0007669"/>
    <property type="project" value="UniProtKB-SubCell"/>
</dbReference>
<dbReference type="PRINTS" id="PR00326">
    <property type="entry name" value="GTP1OBG"/>
</dbReference>
<evidence type="ECO:0000256" key="1">
    <source>
        <dbReference type="ARBA" id="ARBA00022741"/>
    </source>
</evidence>